<evidence type="ECO:0000313" key="8">
    <source>
        <dbReference type="Proteomes" id="UP001190700"/>
    </source>
</evidence>
<dbReference type="InterPro" id="IPR000467">
    <property type="entry name" value="G_patch_dom"/>
</dbReference>
<evidence type="ECO:0000256" key="4">
    <source>
        <dbReference type="ARBA" id="ARBA00023242"/>
    </source>
</evidence>
<dbReference type="Proteomes" id="UP001190700">
    <property type="component" value="Unassembled WGS sequence"/>
</dbReference>
<dbReference type="InterPro" id="IPR026822">
    <property type="entry name" value="Spp2/MOS2_G-patch"/>
</dbReference>
<evidence type="ECO:0000256" key="3">
    <source>
        <dbReference type="ARBA" id="ARBA00022737"/>
    </source>
</evidence>
<dbReference type="InterPro" id="IPR005824">
    <property type="entry name" value="KOW"/>
</dbReference>
<evidence type="ECO:0000256" key="5">
    <source>
        <dbReference type="SAM" id="MobiDB-lite"/>
    </source>
</evidence>
<dbReference type="Pfam" id="PF12656">
    <property type="entry name" value="G-patch_2"/>
    <property type="match status" value="1"/>
</dbReference>
<organism evidence="7 8">
    <name type="scientific">Cymbomonas tetramitiformis</name>
    <dbReference type="NCBI Taxonomy" id="36881"/>
    <lineage>
        <taxon>Eukaryota</taxon>
        <taxon>Viridiplantae</taxon>
        <taxon>Chlorophyta</taxon>
        <taxon>Pyramimonadophyceae</taxon>
        <taxon>Pyramimonadales</taxon>
        <taxon>Pyramimonadaceae</taxon>
        <taxon>Cymbomonas</taxon>
    </lineage>
</organism>
<reference evidence="7 8" key="1">
    <citation type="journal article" date="2015" name="Genome Biol. Evol.">
        <title>Comparative Genomics of a Bacterivorous Green Alga Reveals Evolutionary Causalities and Consequences of Phago-Mixotrophic Mode of Nutrition.</title>
        <authorList>
            <person name="Burns J.A."/>
            <person name="Paasch A."/>
            <person name="Narechania A."/>
            <person name="Kim E."/>
        </authorList>
    </citation>
    <scope>NUCLEOTIDE SEQUENCE [LARGE SCALE GENOMIC DNA]</scope>
    <source>
        <strain evidence="7 8">PLY_AMNH</strain>
    </source>
</reference>
<dbReference type="SMART" id="SM00739">
    <property type="entry name" value="KOW"/>
    <property type="match status" value="2"/>
</dbReference>
<dbReference type="Gene3D" id="2.30.30.140">
    <property type="match status" value="1"/>
</dbReference>
<evidence type="ECO:0000259" key="6">
    <source>
        <dbReference type="PROSITE" id="PS50174"/>
    </source>
</evidence>
<dbReference type="AlphaFoldDB" id="A0AAE0LAG8"/>
<protein>
    <recommendedName>
        <fullName evidence="6">G-patch domain-containing protein</fullName>
    </recommendedName>
</protein>
<gene>
    <name evidence="7" type="ORF">CYMTET_13856</name>
</gene>
<comment type="subcellular location">
    <subcellularLocation>
        <location evidence="1">Nucleus</location>
    </subcellularLocation>
</comment>
<dbReference type="GO" id="GO:0005681">
    <property type="term" value="C:spliceosomal complex"/>
    <property type="evidence" value="ECO:0007669"/>
    <property type="project" value="TreeGrafter"/>
</dbReference>
<dbReference type="InterPro" id="IPR041994">
    <property type="entry name" value="GPKOW_KOW2"/>
</dbReference>
<evidence type="ECO:0000313" key="7">
    <source>
        <dbReference type="EMBL" id="KAK3278191.1"/>
    </source>
</evidence>
<dbReference type="CDD" id="cd13153">
    <property type="entry name" value="KOW_GPKOW_B"/>
    <property type="match status" value="1"/>
</dbReference>
<comment type="caution">
    <text evidence="7">The sequence shown here is derived from an EMBL/GenBank/DDBJ whole genome shotgun (WGS) entry which is preliminary data.</text>
</comment>
<dbReference type="GO" id="GO:0000398">
    <property type="term" value="P:mRNA splicing, via spliceosome"/>
    <property type="evidence" value="ECO:0007669"/>
    <property type="project" value="InterPro"/>
</dbReference>
<dbReference type="EMBL" id="LGRX02005566">
    <property type="protein sequence ID" value="KAK3278191.1"/>
    <property type="molecule type" value="Genomic_DNA"/>
</dbReference>
<dbReference type="PANTHER" id="PTHR15818:SF2">
    <property type="entry name" value="G-PATCH DOMAIN AND KOW MOTIFS-CONTAINING PROTEIN"/>
    <property type="match status" value="1"/>
</dbReference>
<feature type="domain" description="G-patch" evidence="6">
    <location>
        <begin position="166"/>
        <end position="212"/>
    </location>
</feature>
<dbReference type="InterPro" id="IPR045166">
    <property type="entry name" value="Spp2-like"/>
</dbReference>
<name>A0AAE0LAG8_9CHLO</name>
<evidence type="ECO:0000256" key="1">
    <source>
        <dbReference type="ARBA" id="ARBA00004123"/>
    </source>
</evidence>
<feature type="region of interest" description="Disordered" evidence="5">
    <location>
        <begin position="1"/>
        <end position="27"/>
    </location>
</feature>
<dbReference type="SMART" id="SM00443">
    <property type="entry name" value="G_patch"/>
    <property type="match status" value="1"/>
</dbReference>
<dbReference type="GO" id="GO:0003676">
    <property type="term" value="F:nucleic acid binding"/>
    <property type="evidence" value="ECO:0007669"/>
    <property type="project" value="InterPro"/>
</dbReference>
<dbReference type="PROSITE" id="PS50174">
    <property type="entry name" value="G_PATCH"/>
    <property type="match status" value="1"/>
</dbReference>
<sequence length="480" mass="52590">MTDSKLAFGFSKTQPKPKALGSAVTGTSKEERDYVTNVSADGVNSIKPVSQANKPVIAAQQNTFQVGQKRKVELFLPESEENKTNDERFESDATTLVSDKSVTYGLTKVEKPEGTEGDIQRAKQESVIARANDKIKDRSKEDRQFKAEVNSLPEQATADEYETMPIELFGEALLRGMGWEEGKAVGKNQTGPAVAMEYVPRPKGLGLGATPAAPAEDARKYIKSGETRGPKPDMVVYDENGKVKNLRTLDEKLVERVAPGPAPGKTMVVIAGTHKGLTVEVTSIEKREGRSDRAKVVLKPSQSQDVVSCRDLADLDSPEAEKAVKHLQGVSERPQQKSTLGNKHEHKLKSREKESISLKDSWLIPDIMVKITSKRIEEGRFYLKKARVVDVTAPGRCTVEIQASGQVVHDVSQRSLETTFPAKGGRVIMVKGQCNGQRGKLLDRNSKAERAAIAFNSDGSIHKVHLDDVCEFIGPEDDDD</sequence>
<proteinExistence type="inferred from homology"/>
<keyword evidence="4" id="KW-0539">Nucleus</keyword>
<feature type="region of interest" description="Disordered" evidence="5">
    <location>
        <begin position="320"/>
        <end position="352"/>
    </location>
</feature>
<keyword evidence="8" id="KW-1185">Reference proteome</keyword>
<dbReference type="PANTHER" id="PTHR15818">
    <property type="entry name" value="G PATCH AND KOW-CONTAINING"/>
    <property type="match status" value="1"/>
</dbReference>
<comment type="similarity">
    <text evidence="2">Belongs to the MOS2 family.</text>
</comment>
<evidence type="ECO:0000256" key="2">
    <source>
        <dbReference type="ARBA" id="ARBA00010966"/>
    </source>
</evidence>
<accession>A0AAE0LAG8</accession>
<keyword evidence="3" id="KW-0677">Repeat</keyword>
<dbReference type="Pfam" id="PF25088">
    <property type="entry name" value="GPKOW_C"/>
    <property type="match status" value="1"/>
</dbReference>